<evidence type="ECO:0000313" key="3">
    <source>
        <dbReference type="Proteomes" id="UP000092634"/>
    </source>
</evidence>
<reference evidence="2 3" key="1">
    <citation type="submission" date="2016-10" db="EMBL/GenBank/DDBJ databases">
        <title>Updated version of Genome Assembly of Janthinobacterium lividum ERGS5:01.</title>
        <authorList>
            <person name="Kumar R."/>
            <person name="Acharya V."/>
            <person name="Singh D."/>
        </authorList>
    </citation>
    <scope>NUCLEOTIDE SEQUENCE [LARGE SCALE GENOMIC DNA]</scope>
    <source>
        <strain evidence="2 3">ERGS5:01</strain>
    </source>
</reference>
<dbReference type="NCBIfam" id="TIGR02521">
    <property type="entry name" value="type_IV_pilW"/>
    <property type="match status" value="1"/>
</dbReference>
<feature type="chain" id="PRO_5009214729" evidence="1">
    <location>
        <begin position="25"/>
        <end position="266"/>
    </location>
</feature>
<dbReference type="SMART" id="SM00028">
    <property type="entry name" value="TPR"/>
    <property type="match status" value="4"/>
</dbReference>
<dbReference type="Proteomes" id="UP000092634">
    <property type="component" value="Unassembled WGS sequence"/>
</dbReference>
<dbReference type="Gene3D" id="1.25.40.10">
    <property type="entry name" value="Tetratricopeptide repeat domain"/>
    <property type="match status" value="1"/>
</dbReference>
<sequence length="266" mass="28408">MAYPGVLAVAVVSLGVLLAGCASTADTGQAASASASASASTSQRADLRLQLASAYYGQAQYGVALAEAEQAVQLLPGNAQALGMRALVLAALHQADAAEKDFLYAMRLAPHNPELSNNYGQFLCQTGRAAQSLAYFDAALRDVAYGTPELALHNAATCSLRINDYRRAADYWRKAERIAPAAAMTYVGLVRVYYQQQDYRQAAHYLERLGKVATMESQTADVLWLGIKVQHKLGDAGAEAGLAAHLRHHHSGSPEYAAYQNGAFDE</sequence>
<gene>
    <name evidence="2" type="ORF">BA896_014990</name>
</gene>
<keyword evidence="1" id="KW-0732">Signal</keyword>
<dbReference type="SUPFAM" id="SSF48452">
    <property type="entry name" value="TPR-like"/>
    <property type="match status" value="1"/>
</dbReference>
<dbReference type="InterPro" id="IPR011990">
    <property type="entry name" value="TPR-like_helical_dom_sf"/>
</dbReference>
<dbReference type="InterPro" id="IPR019734">
    <property type="entry name" value="TPR_rpt"/>
</dbReference>
<organism evidence="2 3">
    <name type="scientific">Janthinobacterium lividum</name>
    <dbReference type="NCBI Taxonomy" id="29581"/>
    <lineage>
        <taxon>Bacteria</taxon>
        <taxon>Pseudomonadati</taxon>
        <taxon>Pseudomonadota</taxon>
        <taxon>Betaproteobacteria</taxon>
        <taxon>Burkholderiales</taxon>
        <taxon>Oxalobacteraceae</taxon>
        <taxon>Janthinobacterium</taxon>
    </lineage>
</organism>
<name>A0A1E8PUU8_9BURK</name>
<proteinExistence type="predicted"/>
<dbReference type="AlphaFoldDB" id="A0A1E8PUU8"/>
<evidence type="ECO:0000313" key="2">
    <source>
        <dbReference type="EMBL" id="OFJ49961.1"/>
    </source>
</evidence>
<accession>A0A1E8PUU8</accession>
<protein>
    <submittedName>
        <fullName evidence="2">Type IV pilus biogenesis/stability protein PilW</fullName>
    </submittedName>
</protein>
<feature type="signal peptide" evidence="1">
    <location>
        <begin position="1"/>
        <end position="24"/>
    </location>
</feature>
<dbReference type="EMBL" id="MAQB02000001">
    <property type="protein sequence ID" value="OFJ49961.1"/>
    <property type="molecule type" value="Genomic_DNA"/>
</dbReference>
<dbReference type="InterPro" id="IPR013360">
    <property type="entry name" value="Pilus_4_PilW"/>
</dbReference>
<comment type="caution">
    <text evidence="2">The sequence shown here is derived from an EMBL/GenBank/DDBJ whole genome shotgun (WGS) entry which is preliminary data.</text>
</comment>
<evidence type="ECO:0000256" key="1">
    <source>
        <dbReference type="SAM" id="SignalP"/>
    </source>
</evidence>